<keyword evidence="1" id="KW-0813">Transport</keyword>
<dbReference type="PRINTS" id="PR00906">
    <property type="entry name" value="SECA"/>
</dbReference>
<dbReference type="PANTHER" id="PTHR30612:SF0">
    <property type="entry name" value="CHLOROPLAST PROTEIN-TRANSPORTING ATPASE"/>
    <property type="match status" value="1"/>
</dbReference>
<keyword evidence="5" id="KW-0653">Protein transport</keyword>
<keyword evidence="4" id="KW-0067">ATP-binding</keyword>
<gene>
    <name evidence="11" type="ORF">CLV74_10890</name>
</gene>
<dbReference type="GO" id="GO:0006886">
    <property type="term" value="P:intracellular protein transport"/>
    <property type="evidence" value="ECO:0007669"/>
    <property type="project" value="InterPro"/>
</dbReference>
<dbReference type="InterPro" id="IPR044722">
    <property type="entry name" value="SecA_SF2_C"/>
</dbReference>
<proteinExistence type="predicted"/>
<evidence type="ECO:0000256" key="5">
    <source>
        <dbReference type="ARBA" id="ARBA00022927"/>
    </source>
</evidence>
<sequence length="690" mass="75089">MQRRALSEILGKYSGLPTAGDSDWQQGQQACAVPNAALQVLGTHQPEYKRLWLDRHGATLQTKLLGLQRPLARLGKLADQVIAARAGLEDLDEAGLEAKLAELRALSKFERNAQSARISAADVQAMAGINEAVRRVLGFRPHREQIIGAFAILEGSIAEMATGEGKTLTANLSAIAAAWRGMPVHVITANEYLASRDCELGQDLFAFCGVTAASVTGDTPPDARGAGYSHEIVYCTARDMLADHLRDSLALAGKAGRLKHALASARNGGKGEAGGIVMRGVYQVIVDEADSVLIDEAVTPLIISAPKPDDLLAAAAVKAVELARDLTETEHYTVNQELRSVELTRAGRQRVAEMVLDAGPFWQRRDRAEELVNTALYAMYMMVRDKHYIIQEDKVVLVDELTGRLARERTLSLGMQQVLEAALDLEISPPSEVRARLSFQRYFQRLSRIGGMTGTAQEAKAELGKVYGLGIVPVPTHQRSRRQNLGYRVFATNEEKLHAIVQDACGLSAKGCAVLIGVKSVLTSDDLADAFAFGAPDQPIEILNAINDAEESAIVARAGQAGAVTVATNMAGRGTDIKIAPDVRENGGLHVIIAETNDFSRIDRQLIGRCARQGDPGIFMRYVALDEDVVMRFLPPVLRRLWAASFRAGLAPQMMARFMLYLAQQRAEHLAYKQRKASLENEIETEKSMI</sequence>
<dbReference type="Proteomes" id="UP000238392">
    <property type="component" value="Unassembled WGS sequence"/>
</dbReference>
<dbReference type="InterPro" id="IPR036670">
    <property type="entry name" value="SecA_X-link_sf"/>
</dbReference>
<organism evidence="11 12">
    <name type="scientific">Donghicola tyrosinivorans</name>
    <dbReference type="NCBI Taxonomy" id="1652492"/>
    <lineage>
        <taxon>Bacteria</taxon>
        <taxon>Pseudomonadati</taxon>
        <taxon>Pseudomonadota</taxon>
        <taxon>Alphaproteobacteria</taxon>
        <taxon>Rhodobacterales</taxon>
        <taxon>Roseobacteraceae</taxon>
        <taxon>Donghicola</taxon>
    </lineage>
</organism>
<evidence type="ECO:0000259" key="10">
    <source>
        <dbReference type="PROSITE" id="PS51196"/>
    </source>
</evidence>
<dbReference type="PROSITE" id="PS51196">
    <property type="entry name" value="SECA_MOTOR_DEAD"/>
    <property type="match status" value="1"/>
</dbReference>
<accession>A0A2T0WNM4</accession>
<evidence type="ECO:0000313" key="11">
    <source>
        <dbReference type="EMBL" id="PRY88285.1"/>
    </source>
</evidence>
<dbReference type="GO" id="GO:0005829">
    <property type="term" value="C:cytosol"/>
    <property type="evidence" value="ECO:0007669"/>
    <property type="project" value="TreeGrafter"/>
</dbReference>
<protein>
    <submittedName>
        <fullName evidence="11">Preprotein translocase subunit SecA</fullName>
    </submittedName>
</protein>
<comment type="caution">
    <text evidence="11">The sequence shown here is derived from an EMBL/GenBank/DDBJ whole genome shotgun (WGS) entry which is preliminary data.</text>
</comment>
<dbReference type="PANTHER" id="PTHR30612">
    <property type="entry name" value="SECA INNER MEMBRANE COMPONENT OF SEC PROTEIN SECRETION SYSTEM"/>
    <property type="match status" value="1"/>
</dbReference>
<dbReference type="Pfam" id="PF07517">
    <property type="entry name" value="SecA_DEAD"/>
    <property type="match status" value="1"/>
</dbReference>
<dbReference type="RefSeq" id="WP_106265330.1">
    <property type="nucleotide sequence ID" value="NZ_PVTQ01000008.1"/>
</dbReference>
<dbReference type="AlphaFoldDB" id="A0A2T0WNM4"/>
<dbReference type="InterPro" id="IPR000185">
    <property type="entry name" value="SecA"/>
</dbReference>
<dbReference type="GO" id="GO:0043952">
    <property type="term" value="P:protein transport by the Sec complex"/>
    <property type="evidence" value="ECO:0007669"/>
    <property type="project" value="TreeGrafter"/>
</dbReference>
<dbReference type="Pfam" id="PF01043">
    <property type="entry name" value="SecA_PP_bind"/>
    <property type="match status" value="1"/>
</dbReference>
<keyword evidence="8" id="KW-0472">Membrane</keyword>
<dbReference type="GO" id="GO:0006605">
    <property type="term" value="P:protein targeting"/>
    <property type="evidence" value="ECO:0007669"/>
    <property type="project" value="InterPro"/>
</dbReference>
<evidence type="ECO:0000256" key="2">
    <source>
        <dbReference type="ARBA" id="ARBA00022475"/>
    </source>
</evidence>
<evidence type="ECO:0000256" key="7">
    <source>
        <dbReference type="ARBA" id="ARBA00023010"/>
    </source>
</evidence>
<keyword evidence="7" id="KW-0811">Translocation</keyword>
<keyword evidence="12" id="KW-1185">Reference proteome</keyword>
<dbReference type="FunFam" id="3.40.50.300:FF:000429">
    <property type="entry name" value="Preprotein translocase subunit SecA"/>
    <property type="match status" value="1"/>
</dbReference>
<dbReference type="InterPro" id="IPR014018">
    <property type="entry name" value="SecA_motor_DEAD"/>
</dbReference>
<dbReference type="InterPro" id="IPR014001">
    <property type="entry name" value="Helicase_ATP-bd"/>
</dbReference>
<reference evidence="11 12" key="1">
    <citation type="submission" date="2018-03" db="EMBL/GenBank/DDBJ databases">
        <title>Genomic Encyclopedia of Archaeal and Bacterial Type Strains, Phase II (KMG-II): from individual species to whole genera.</title>
        <authorList>
            <person name="Goeker M."/>
        </authorList>
    </citation>
    <scope>NUCLEOTIDE SEQUENCE [LARGE SCALE GENOMIC DNA]</scope>
    <source>
        <strain evidence="11 12">DSM 100212</strain>
    </source>
</reference>
<feature type="domain" description="SecA family profile" evidence="10">
    <location>
        <begin position="56"/>
        <end position="654"/>
    </location>
</feature>
<evidence type="ECO:0000313" key="12">
    <source>
        <dbReference type="Proteomes" id="UP000238392"/>
    </source>
</evidence>
<dbReference type="GO" id="GO:0005524">
    <property type="term" value="F:ATP binding"/>
    <property type="evidence" value="ECO:0007669"/>
    <property type="project" value="UniProtKB-KW"/>
</dbReference>
<dbReference type="GO" id="GO:0005886">
    <property type="term" value="C:plasma membrane"/>
    <property type="evidence" value="ECO:0007669"/>
    <property type="project" value="TreeGrafter"/>
</dbReference>
<keyword evidence="6" id="KW-1278">Translocase</keyword>
<dbReference type="GO" id="GO:0017038">
    <property type="term" value="P:protein import"/>
    <property type="evidence" value="ECO:0007669"/>
    <property type="project" value="InterPro"/>
</dbReference>
<evidence type="ECO:0000256" key="6">
    <source>
        <dbReference type="ARBA" id="ARBA00022967"/>
    </source>
</evidence>
<dbReference type="InterPro" id="IPR011130">
    <property type="entry name" value="SecA_preprotein_X-link_dom"/>
</dbReference>
<dbReference type="SUPFAM" id="SSF81767">
    <property type="entry name" value="Pre-protein crosslinking domain of SecA"/>
    <property type="match status" value="1"/>
</dbReference>
<evidence type="ECO:0000259" key="9">
    <source>
        <dbReference type="PROSITE" id="PS51192"/>
    </source>
</evidence>
<name>A0A2T0WNM4_9RHOB</name>
<evidence type="ECO:0000256" key="4">
    <source>
        <dbReference type="ARBA" id="ARBA00022840"/>
    </source>
</evidence>
<dbReference type="OrthoDB" id="9805579at2"/>
<dbReference type="InterPro" id="IPR027417">
    <property type="entry name" value="P-loop_NTPase"/>
</dbReference>
<dbReference type="CDD" id="cd17928">
    <property type="entry name" value="DEXDc_SecA"/>
    <property type="match status" value="1"/>
</dbReference>
<keyword evidence="2" id="KW-1003">Cell membrane</keyword>
<dbReference type="InterPro" id="IPR011115">
    <property type="entry name" value="SecA_DEAD"/>
</dbReference>
<dbReference type="PROSITE" id="PS51192">
    <property type="entry name" value="HELICASE_ATP_BIND_1"/>
    <property type="match status" value="1"/>
</dbReference>
<dbReference type="Gene3D" id="3.40.50.300">
    <property type="entry name" value="P-loop containing nucleotide triphosphate hydrolases"/>
    <property type="match status" value="2"/>
</dbReference>
<dbReference type="SMART" id="SM00957">
    <property type="entry name" value="SecA_DEAD"/>
    <property type="match status" value="1"/>
</dbReference>
<evidence type="ECO:0000256" key="3">
    <source>
        <dbReference type="ARBA" id="ARBA00022741"/>
    </source>
</evidence>
<dbReference type="GO" id="GO:0031522">
    <property type="term" value="C:cell envelope Sec protein transport complex"/>
    <property type="evidence" value="ECO:0007669"/>
    <property type="project" value="TreeGrafter"/>
</dbReference>
<feature type="domain" description="Helicase ATP-binding" evidence="9">
    <location>
        <begin position="147"/>
        <end position="325"/>
    </location>
</feature>
<dbReference type="EMBL" id="PVTQ01000008">
    <property type="protein sequence ID" value="PRY88285.1"/>
    <property type="molecule type" value="Genomic_DNA"/>
</dbReference>
<dbReference type="Gene3D" id="3.90.1440.10">
    <property type="entry name" value="SecA, preprotein cross-linking domain"/>
    <property type="match status" value="1"/>
</dbReference>
<dbReference type="SMART" id="SM00958">
    <property type="entry name" value="SecA_PP_bind"/>
    <property type="match status" value="1"/>
</dbReference>
<evidence type="ECO:0000256" key="1">
    <source>
        <dbReference type="ARBA" id="ARBA00022448"/>
    </source>
</evidence>
<dbReference type="SUPFAM" id="SSF52540">
    <property type="entry name" value="P-loop containing nucleoside triphosphate hydrolases"/>
    <property type="match status" value="2"/>
</dbReference>
<dbReference type="Pfam" id="PF21090">
    <property type="entry name" value="P-loop_SecA"/>
    <property type="match status" value="2"/>
</dbReference>
<evidence type="ECO:0000256" key="8">
    <source>
        <dbReference type="ARBA" id="ARBA00023136"/>
    </source>
</evidence>
<keyword evidence="3" id="KW-0547">Nucleotide-binding</keyword>